<comment type="caution">
    <text evidence="1">The sequence shown here is derived from an EMBL/GenBank/DDBJ whole genome shotgun (WGS) entry which is preliminary data.</text>
</comment>
<dbReference type="Proteomes" id="UP000284375">
    <property type="component" value="Unassembled WGS sequence"/>
</dbReference>
<dbReference type="EMBL" id="LJZO01000010">
    <property type="protein sequence ID" value="ROV99801.1"/>
    <property type="molecule type" value="Genomic_DNA"/>
</dbReference>
<gene>
    <name evidence="1" type="ORF">VSDG_03011</name>
</gene>
<dbReference type="AlphaFoldDB" id="A0A423W8W3"/>
<organism evidence="1 2">
    <name type="scientific">Cytospora chrysosperma</name>
    <name type="common">Cytospora canker fungus</name>
    <name type="synonym">Sphaeria chrysosperma</name>
    <dbReference type="NCBI Taxonomy" id="252740"/>
    <lineage>
        <taxon>Eukaryota</taxon>
        <taxon>Fungi</taxon>
        <taxon>Dikarya</taxon>
        <taxon>Ascomycota</taxon>
        <taxon>Pezizomycotina</taxon>
        <taxon>Sordariomycetes</taxon>
        <taxon>Sordariomycetidae</taxon>
        <taxon>Diaporthales</taxon>
        <taxon>Cytosporaceae</taxon>
        <taxon>Cytospora</taxon>
    </lineage>
</organism>
<reference evidence="1 2" key="1">
    <citation type="submission" date="2015-09" db="EMBL/GenBank/DDBJ databases">
        <title>Host preference determinants of Valsa canker pathogens revealed by comparative genomics.</title>
        <authorList>
            <person name="Yin Z."/>
            <person name="Huang L."/>
        </authorList>
    </citation>
    <scope>NUCLEOTIDE SEQUENCE [LARGE SCALE GENOMIC DNA]</scope>
    <source>
        <strain evidence="1 2">YSFL</strain>
    </source>
</reference>
<sequence length="71" mass="7510">MALTNTTKELQHRLFKLAMGGKLAWAPIDGARLGRALDIGAGYKIVDSITGNGKVLVPGLKTSLESTTQTL</sequence>
<evidence type="ECO:0000313" key="2">
    <source>
        <dbReference type="Proteomes" id="UP000284375"/>
    </source>
</evidence>
<name>A0A423W8W3_CYTCH</name>
<accession>A0A423W8W3</accession>
<evidence type="ECO:0000313" key="1">
    <source>
        <dbReference type="EMBL" id="ROV99801.1"/>
    </source>
</evidence>
<proteinExistence type="predicted"/>
<protein>
    <submittedName>
        <fullName evidence="1">Uncharacterized protein</fullName>
    </submittedName>
</protein>
<keyword evidence="2" id="KW-1185">Reference proteome</keyword>